<keyword evidence="3" id="KW-1185">Reference proteome</keyword>
<dbReference type="Pfam" id="PF13499">
    <property type="entry name" value="EF-hand_7"/>
    <property type="match status" value="1"/>
</dbReference>
<accession>A0A2H1CVV7</accession>
<dbReference type="InterPro" id="IPR011992">
    <property type="entry name" value="EF-hand-dom_pair"/>
</dbReference>
<dbReference type="CDD" id="cd00051">
    <property type="entry name" value="EFh"/>
    <property type="match status" value="1"/>
</dbReference>
<dbReference type="GO" id="GO:0005509">
    <property type="term" value="F:calcium ion binding"/>
    <property type="evidence" value="ECO:0007669"/>
    <property type="project" value="InterPro"/>
</dbReference>
<proteinExistence type="predicted"/>
<feature type="domain" description="EF-hand" evidence="1">
    <location>
        <begin position="38"/>
        <end position="69"/>
    </location>
</feature>
<organism evidence="2 3">
    <name type="scientific">Fasciola hepatica</name>
    <name type="common">Liver fluke</name>
    <dbReference type="NCBI Taxonomy" id="6192"/>
    <lineage>
        <taxon>Eukaryota</taxon>
        <taxon>Metazoa</taxon>
        <taxon>Spiralia</taxon>
        <taxon>Lophotrochozoa</taxon>
        <taxon>Platyhelminthes</taxon>
        <taxon>Trematoda</taxon>
        <taxon>Digenea</taxon>
        <taxon>Plagiorchiida</taxon>
        <taxon>Echinostomata</taxon>
        <taxon>Echinostomatoidea</taxon>
        <taxon>Fasciolidae</taxon>
        <taxon>Fasciola</taxon>
    </lineage>
</organism>
<dbReference type="InterPro" id="IPR002048">
    <property type="entry name" value="EF_hand_dom"/>
</dbReference>
<dbReference type="SMART" id="SM00054">
    <property type="entry name" value="EFh"/>
    <property type="match status" value="2"/>
</dbReference>
<dbReference type="SUPFAM" id="SSF47473">
    <property type="entry name" value="EF-hand"/>
    <property type="match status" value="1"/>
</dbReference>
<dbReference type="AlphaFoldDB" id="A0A2H1CVV7"/>
<evidence type="ECO:0000259" key="1">
    <source>
        <dbReference type="PROSITE" id="PS50222"/>
    </source>
</evidence>
<dbReference type="EMBL" id="JXXN02000113">
    <property type="protein sequence ID" value="THD28603.1"/>
    <property type="molecule type" value="Genomic_DNA"/>
</dbReference>
<sequence length="69" mass="7753">MPSLAEVTELLKVLDKNNDQKVSVEELQEFLNSSKCTVDKAKVEAFIKHHDKDKDGKLNLNELAALLSE</sequence>
<dbReference type="PROSITE" id="PS50222">
    <property type="entry name" value="EF_HAND_2"/>
    <property type="match status" value="2"/>
</dbReference>
<protein>
    <submittedName>
        <fullName evidence="2">Calcium-binding protein</fullName>
    </submittedName>
</protein>
<evidence type="ECO:0000313" key="2">
    <source>
        <dbReference type="EMBL" id="THD28603.1"/>
    </source>
</evidence>
<evidence type="ECO:0000313" key="3">
    <source>
        <dbReference type="Proteomes" id="UP000230066"/>
    </source>
</evidence>
<reference evidence="2" key="1">
    <citation type="submission" date="2019-03" db="EMBL/GenBank/DDBJ databases">
        <title>Improved annotation for the trematode Fasciola hepatica.</title>
        <authorList>
            <person name="Choi Y.-J."/>
            <person name="Martin J."/>
            <person name="Mitreva M."/>
        </authorList>
    </citation>
    <scope>NUCLEOTIDE SEQUENCE [LARGE SCALE GENOMIC DNA]</scope>
</reference>
<dbReference type="Proteomes" id="UP000230066">
    <property type="component" value="Unassembled WGS sequence"/>
</dbReference>
<dbReference type="PROSITE" id="PS00018">
    <property type="entry name" value="EF_HAND_1"/>
    <property type="match status" value="2"/>
</dbReference>
<gene>
    <name evidence="2" type="ORF">D915_000540</name>
</gene>
<feature type="domain" description="EF-hand" evidence="1">
    <location>
        <begin position="2"/>
        <end position="37"/>
    </location>
</feature>
<dbReference type="InterPro" id="IPR018247">
    <property type="entry name" value="EF_Hand_1_Ca_BS"/>
</dbReference>
<name>A0A2H1CVV7_FASHE</name>
<dbReference type="Gene3D" id="1.10.238.10">
    <property type="entry name" value="EF-hand"/>
    <property type="match status" value="1"/>
</dbReference>
<comment type="caution">
    <text evidence="2">The sequence shown here is derived from an EMBL/GenBank/DDBJ whole genome shotgun (WGS) entry which is preliminary data.</text>
</comment>